<reference evidence="2 3" key="1">
    <citation type="submission" date="2024-01" db="EMBL/GenBank/DDBJ databases">
        <title>A telomere-to-telomere, gap-free genome of sweet tea (Lithocarpus litseifolius).</title>
        <authorList>
            <person name="Zhou J."/>
        </authorList>
    </citation>
    <scope>NUCLEOTIDE SEQUENCE [LARGE SCALE GENOMIC DNA]</scope>
    <source>
        <strain evidence="2">Zhou-2022a</strain>
        <tissue evidence="2">Leaf</tissue>
    </source>
</reference>
<evidence type="ECO:0000313" key="2">
    <source>
        <dbReference type="EMBL" id="KAL0011105.1"/>
    </source>
</evidence>
<dbReference type="PROSITE" id="PS50878">
    <property type="entry name" value="RT_POL"/>
    <property type="match status" value="1"/>
</dbReference>
<dbReference type="Pfam" id="PF00078">
    <property type="entry name" value="RVT_1"/>
    <property type="match status" value="1"/>
</dbReference>
<evidence type="ECO:0000313" key="3">
    <source>
        <dbReference type="Proteomes" id="UP001459277"/>
    </source>
</evidence>
<protein>
    <recommendedName>
        <fullName evidence="1">Reverse transcriptase domain-containing protein</fullName>
    </recommendedName>
</protein>
<dbReference type="PANTHER" id="PTHR19446">
    <property type="entry name" value="REVERSE TRANSCRIPTASES"/>
    <property type="match status" value="1"/>
</dbReference>
<dbReference type="CDD" id="cd01650">
    <property type="entry name" value="RT_nLTR_like"/>
    <property type="match status" value="1"/>
</dbReference>
<dbReference type="InterPro" id="IPR043502">
    <property type="entry name" value="DNA/RNA_pol_sf"/>
</dbReference>
<organism evidence="2 3">
    <name type="scientific">Lithocarpus litseifolius</name>
    <dbReference type="NCBI Taxonomy" id="425828"/>
    <lineage>
        <taxon>Eukaryota</taxon>
        <taxon>Viridiplantae</taxon>
        <taxon>Streptophyta</taxon>
        <taxon>Embryophyta</taxon>
        <taxon>Tracheophyta</taxon>
        <taxon>Spermatophyta</taxon>
        <taxon>Magnoliopsida</taxon>
        <taxon>eudicotyledons</taxon>
        <taxon>Gunneridae</taxon>
        <taxon>Pentapetalae</taxon>
        <taxon>rosids</taxon>
        <taxon>fabids</taxon>
        <taxon>Fagales</taxon>
        <taxon>Fagaceae</taxon>
        <taxon>Lithocarpus</taxon>
    </lineage>
</organism>
<proteinExistence type="predicted"/>
<keyword evidence="3" id="KW-1185">Reference proteome</keyword>
<dbReference type="InterPro" id="IPR036691">
    <property type="entry name" value="Endo/exonu/phosph_ase_sf"/>
</dbReference>
<evidence type="ECO:0000259" key="1">
    <source>
        <dbReference type="PROSITE" id="PS50878"/>
    </source>
</evidence>
<dbReference type="Proteomes" id="UP001459277">
    <property type="component" value="Unassembled WGS sequence"/>
</dbReference>
<dbReference type="AlphaFoldDB" id="A0AAW2DP78"/>
<gene>
    <name evidence="2" type="ORF">SO802_006213</name>
</gene>
<dbReference type="EMBL" id="JAZDWU010000002">
    <property type="protein sequence ID" value="KAL0011105.1"/>
    <property type="molecule type" value="Genomic_DNA"/>
</dbReference>
<sequence length="816" mass="92969">MNIIVWNCRGALKPSFQSHIRELVRNHNPAMLVVMETRVGGDRAREITDRLPFDGAIHMDTIGYAGGLWLLWNSDRVEIIPLTSTEQEIHVMVKAKDKFGGRAVSVNRSLLFKECLDKCSMIDIGFSGPRFTWTNRREVQALIQERIDRVFVNPSWCLLYPEARVVHLTRCHSDHCPVMLQVLPKVQRRGNRPFKFQTCWLSDPSYPHVVNQAWRHSDALEEAIKHFKRDAINWNKVQFGNIFARKKNIMARLNGIQRTLSIRPSSFLLNLENALLKELDVVLNQEEELWALKSRVNWMIQGDRNTSFYHVSTLVRRKRNQIVAIKDATGEWLSEEDEVKEFIRNGFNEVYTTSLLSANKAAPERSQWQASLTEEEKTSISGVATEDEVKAALCTHIALIPKIQGPETLGNYRPISLCNTGYKIVTKIIVARLRPYLDKLISPLQAAFVPGRKGVDNAIIAQEVIHTLSKKRGRVGYMALKIDLEKAYDKLEWSFIRETLIRVNLPSDLIDIIMSCVSTVFTAVLFNGEAIDTIYPSRGIRQGDPLSPYLFILCMDFLGQLIEEKCSQNLWQPVKASRNGPAFSHLLFADDLVFFTKADSTNCSAIRDVLDDFCALSGQTVSEAKSRVYFSPNVDRDTRESLCDILGFASTPKLGKYLGFPIKQLGTSPQDYNFILDRLPGKILDGIDRVNRNFLWGSSDTVRKMHWIGWRKVTKPKEEGGLGLQTAKGRNIALLAKLNWRLATEKEALWAKVLRQKYCNQQRMNAANADRLPCSHVWAAVKKGREVFNKGSMWTVGRESNLSFWSGNWTKKGPLR</sequence>
<comment type="caution">
    <text evidence="2">The sequence shown here is derived from an EMBL/GenBank/DDBJ whole genome shotgun (WGS) entry which is preliminary data.</text>
</comment>
<accession>A0AAW2DP78</accession>
<dbReference type="SUPFAM" id="SSF56219">
    <property type="entry name" value="DNase I-like"/>
    <property type="match status" value="1"/>
</dbReference>
<feature type="domain" description="Reverse transcriptase" evidence="1">
    <location>
        <begin position="381"/>
        <end position="650"/>
    </location>
</feature>
<name>A0AAW2DP78_9ROSI</name>
<dbReference type="Gene3D" id="3.60.10.10">
    <property type="entry name" value="Endonuclease/exonuclease/phosphatase"/>
    <property type="match status" value="1"/>
</dbReference>
<dbReference type="InterPro" id="IPR000477">
    <property type="entry name" value="RT_dom"/>
</dbReference>
<dbReference type="SUPFAM" id="SSF56672">
    <property type="entry name" value="DNA/RNA polymerases"/>
    <property type="match status" value="1"/>
</dbReference>